<keyword evidence="2" id="KW-0812">Transmembrane</keyword>
<dbReference type="GO" id="GO:0005886">
    <property type="term" value="C:plasma membrane"/>
    <property type="evidence" value="ECO:0007669"/>
    <property type="project" value="TreeGrafter"/>
</dbReference>
<dbReference type="HOGENOM" id="CLU_027408_8_1_5"/>
<proteinExistence type="inferred from homology"/>
<feature type="transmembrane region" description="Helical" evidence="2">
    <location>
        <begin position="200"/>
        <end position="220"/>
    </location>
</feature>
<sequence>MFMAVTAYSVIAIILGAQATLWTEDKNDQTRIAGVREAFGLVGLILAVSMPSILQDIVPEGRVYLWYGFILTILGAIALFLFSKAARINISRTPSLRVPSPFTAVRSTPRQMGRFFAIYAVSMLASSVPAVLVIFFVRDLLGAEHMVGPFLLLYFLSGIVGMPLWKKISEARGKYAAWAMSNILAIAGFAGAFLLGHGDIVAYAIVCLVSGLALGADLTLPPSILSSQIHADNKQNLSGTYYALLAFIGKISLAVASAIALPYLDYAGFVPQAINAPNSLWSLSLAYALIPCVLKFIAAVLLYCFFIAPSSGEKNETV</sequence>
<evidence type="ECO:0000313" key="4">
    <source>
        <dbReference type="Proteomes" id="UP000011932"/>
    </source>
</evidence>
<accession>M4VKS7</accession>
<gene>
    <name evidence="3" type="ORF">A11S_1905</name>
</gene>
<dbReference type="GO" id="GO:0008643">
    <property type="term" value="P:carbohydrate transport"/>
    <property type="evidence" value="ECO:0007669"/>
    <property type="project" value="InterPro"/>
</dbReference>
<dbReference type="Pfam" id="PF13347">
    <property type="entry name" value="MFS_2"/>
    <property type="match status" value="1"/>
</dbReference>
<feature type="transmembrane region" description="Helical" evidence="2">
    <location>
        <begin position="116"/>
        <end position="137"/>
    </location>
</feature>
<feature type="transmembrane region" description="Helical" evidence="2">
    <location>
        <begin position="241"/>
        <end position="264"/>
    </location>
</feature>
<dbReference type="STRING" id="349215.A11S_1905"/>
<dbReference type="EMBL" id="CP003538">
    <property type="protein sequence ID" value="AGH98706.1"/>
    <property type="molecule type" value="Genomic_DNA"/>
</dbReference>
<protein>
    <submittedName>
        <fullName evidence="3">Sugar transporter</fullName>
    </submittedName>
</protein>
<keyword evidence="2" id="KW-0472">Membrane</keyword>
<feature type="transmembrane region" description="Helical" evidence="2">
    <location>
        <begin position="35"/>
        <end position="58"/>
    </location>
</feature>
<feature type="transmembrane region" description="Helical" evidence="2">
    <location>
        <begin position="284"/>
        <end position="308"/>
    </location>
</feature>
<evidence type="ECO:0000256" key="1">
    <source>
        <dbReference type="ARBA" id="ARBA00009617"/>
    </source>
</evidence>
<dbReference type="Gene3D" id="1.20.1250.20">
    <property type="entry name" value="MFS general substrate transporter like domains"/>
    <property type="match status" value="1"/>
</dbReference>
<name>M4VKS7_9BACT</name>
<keyword evidence="3" id="KW-0762">Sugar transport</keyword>
<dbReference type="KEGG" id="man:A11S_1905"/>
<keyword evidence="3" id="KW-0813">Transport</keyword>
<dbReference type="SUPFAM" id="SSF103473">
    <property type="entry name" value="MFS general substrate transporter"/>
    <property type="match status" value="1"/>
</dbReference>
<reference evidence="3 4" key="1">
    <citation type="journal article" date="2013" name="ISME J.">
        <title>By their genes ye shall know them: genomic signatures of predatory bacteria.</title>
        <authorList>
            <person name="Pasternak Z."/>
            <person name="Pietrokovski S."/>
            <person name="Rotem O."/>
            <person name="Gophna U."/>
            <person name="Lurie-Weinberger M.N."/>
            <person name="Jurkevitch E."/>
        </authorList>
    </citation>
    <scope>NUCLEOTIDE SEQUENCE [LARGE SCALE GENOMIC DNA]</scope>
    <source>
        <strain evidence="3">EPB</strain>
    </source>
</reference>
<dbReference type="InterPro" id="IPR036259">
    <property type="entry name" value="MFS_trans_sf"/>
</dbReference>
<comment type="similarity">
    <text evidence="1">Belongs to the sodium:galactoside symporter (TC 2.A.2) family.</text>
</comment>
<dbReference type="PANTHER" id="PTHR11328">
    <property type="entry name" value="MAJOR FACILITATOR SUPERFAMILY DOMAIN-CONTAINING PROTEIN"/>
    <property type="match status" value="1"/>
</dbReference>
<dbReference type="InterPro" id="IPR039672">
    <property type="entry name" value="MFS_2"/>
</dbReference>
<keyword evidence="2" id="KW-1133">Transmembrane helix</keyword>
<organism evidence="3 4">
    <name type="scientific">Micavibrio aeruginosavorus EPB</name>
    <dbReference type="NCBI Taxonomy" id="349215"/>
    <lineage>
        <taxon>Bacteria</taxon>
        <taxon>Pseudomonadati</taxon>
        <taxon>Bdellovibrionota</taxon>
        <taxon>Bdellovibrionia</taxon>
        <taxon>Bdellovibrionales</taxon>
        <taxon>Pseudobdellovibrionaceae</taxon>
        <taxon>Micavibrio</taxon>
    </lineage>
</organism>
<feature type="transmembrane region" description="Helical" evidence="2">
    <location>
        <begin position="64"/>
        <end position="82"/>
    </location>
</feature>
<dbReference type="AlphaFoldDB" id="M4VKS7"/>
<evidence type="ECO:0000256" key="2">
    <source>
        <dbReference type="SAM" id="Phobius"/>
    </source>
</evidence>
<dbReference type="PANTHER" id="PTHR11328:SF24">
    <property type="entry name" value="MAJOR FACILITATOR SUPERFAMILY (MFS) PROFILE DOMAIN-CONTAINING PROTEIN"/>
    <property type="match status" value="1"/>
</dbReference>
<feature type="transmembrane region" description="Helical" evidence="2">
    <location>
        <begin position="177"/>
        <end position="194"/>
    </location>
</feature>
<evidence type="ECO:0000313" key="3">
    <source>
        <dbReference type="EMBL" id="AGH98706.1"/>
    </source>
</evidence>
<dbReference type="Proteomes" id="UP000011932">
    <property type="component" value="Chromosome"/>
</dbReference>
<dbReference type="GO" id="GO:0015293">
    <property type="term" value="F:symporter activity"/>
    <property type="evidence" value="ECO:0007669"/>
    <property type="project" value="InterPro"/>
</dbReference>
<feature type="transmembrane region" description="Helical" evidence="2">
    <location>
        <begin position="149"/>
        <end position="165"/>
    </location>
</feature>
<feature type="transmembrane region" description="Helical" evidence="2">
    <location>
        <begin position="6"/>
        <end position="23"/>
    </location>
</feature>